<evidence type="ECO:0000256" key="1">
    <source>
        <dbReference type="SAM" id="Phobius"/>
    </source>
</evidence>
<keyword evidence="1" id="KW-1133">Transmembrane helix</keyword>
<keyword evidence="1" id="KW-0472">Membrane</keyword>
<feature type="transmembrane region" description="Helical" evidence="1">
    <location>
        <begin position="45"/>
        <end position="63"/>
    </location>
</feature>
<organism evidence="2 3">
    <name type="scientific">Pseudomonas synxantha</name>
    <dbReference type="NCBI Taxonomy" id="47883"/>
    <lineage>
        <taxon>Bacteria</taxon>
        <taxon>Pseudomonadati</taxon>
        <taxon>Pseudomonadota</taxon>
        <taxon>Gammaproteobacteria</taxon>
        <taxon>Pseudomonadales</taxon>
        <taxon>Pseudomonadaceae</taxon>
        <taxon>Pseudomonas</taxon>
    </lineage>
</organism>
<accession>A0A3G7UAT4</accession>
<dbReference type="Proteomes" id="UP000268696">
    <property type="component" value="Chromosome"/>
</dbReference>
<dbReference type="RefSeq" id="WP_124378688.1">
    <property type="nucleotide sequence ID" value="NZ_CP027754.1"/>
</dbReference>
<evidence type="ECO:0000313" key="2">
    <source>
        <dbReference type="EMBL" id="AZE56331.1"/>
    </source>
</evidence>
<dbReference type="EMBL" id="CP027754">
    <property type="protein sequence ID" value="AZE56331.1"/>
    <property type="molecule type" value="Genomic_DNA"/>
</dbReference>
<reference evidence="2 3" key="1">
    <citation type="submission" date="2018-03" db="EMBL/GenBank/DDBJ databases">
        <title>Diversity of phytobeneficial traits revealed by whole-genome analysis of worldwide-isolated phenazine-producing Pseudomonas spp.</title>
        <authorList>
            <person name="Biessy A."/>
            <person name="Novinscak A."/>
            <person name="Blom J."/>
            <person name="Leger G."/>
            <person name="Thomashow L.S."/>
            <person name="Cazorla F.M."/>
            <person name="Josic D."/>
            <person name="Filion M."/>
        </authorList>
    </citation>
    <scope>NUCLEOTIDE SEQUENCE [LARGE SCALE GENOMIC DNA]</scope>
    <source>
        <strain evidence="2 3">30B</strain>
    </source>
</reference>
<sequence>MINRYVVIAILLIVSVCSSYVLNFYFKLGYVISDKPDAWAQLGDFIGGLINPILSFMSFVFIIKSLNLQNEANLELREEVKNTRKTEKLRSFETQLFHMIGSQRASFESFKVNEVLGEKVWERFEVEAVIAIETEVQRLRVSYGDDVVIGYLEAVDPKDQIYGLTRIFYNMVKMISEKLSDSHGFCLEDRKSHYLTLINFTDFALLRLIMMIAQFMDYPSTEYLKNNLEFSSVLDEVGLNYSHY</sequence>
<proteinExistence type="predicted"/>
<protein>
    <recommendedName>
        <fullName evidence="4">Phage abortive infection protein</fullName>
    </recommendedName>
</protein>
<dbReference type="AlphaFoldDB" id="A0A3G7UAT4"/>
<evidence type="ECO:0008006" key="4">
    <source>
        <dbReference type="Google" id="ProtNLM"/>
    </source>
</evidence>
<keyword evidence="1" id="KW-0812">Transmembrane</keyword>
<evidence type="ECO:0000313" key="3">
    <source>
        <dbReference type="Proteomes" id="UP000268696"/>
    </source>
</evidence>
<feature type="transmembrane region" description="Helical" evidence="1">
    <location>
        <begin position="5"/>
        <end position="25"/>
    </location>
</feature>
<name>A0A3G7UAT4_9PSED</name>
<gene>
    <name evidence="2" type="ORF">C4K03_4184</name>
</gene>
<feature type="transmembrane region" description="Helical" evidence="1">
    <location>
        <begin position="194"/>
        <end position="216"/>
    </location>
</feature>